<evidence type="ECO:0000313" key="9">
    <source>
        <dbReference type="EMBL" id="OZJ03600.1"/>
    </source>
</evidence>
<keyword evidence="6" id="KW-0812">Transmembrane</keyword>
<sequence>MPHADTEETQDTVDETTRDNNRLSEFDLEFVDWDHIEAFAKALRQNPDKDGPEQPEHIQAVTDWSPIHEKVKKKRNGTSRGRNSKRKDLHAGSQGFSYTLLRYPLMFFIGSIISLELWLYFWIRQTVNLWEYFFSWRGGRRRLRDALRSAPTYTAWVQAAKALDRYLKNDEWKAEDAYGYYDYNLVRKVVKSLKTLRSNLEIFEHGSSSRAARSQSITNAASSQGDRPDSPMEDIRPLYTPDLQAGPSAPMSGATSYFGNINSPSEVALMLEEVLKASLKSNFAGIENSRLYSHSYFGTKKLIETYVEVATESIRAVLETEYLPLQEKHAFFKNVYKNYGRSALCLSGGGSLGYYHYGVIRALIEQNMLPSVITGTSAGGLMAALTCTRTDTELREILVPRLHTQLTACSDPMTTQIKRFFKEGARFDAVDWAIKAMWATRGSLTFKEAYERTGRILNVSVIPYDPHSPPKLLNYVTAPDCVIWSAIIASAAVPGILNPVVLMQKTRDGRVVPYNYGHKWKDGSLRTDIPLQALHNQFNVNYTIVSQVNPHVHLFFYANKGVPGRPVVHRRGGWRGGFIASSIEQFLKLDLYKWLKVLRDLELLPRFMDQDWSWIWLQKFDGNVTIWPKSCLWDFTHVLTDPDYNRMVRYLRVGSSQTWSKLHMISNRMRIEREILRGRDKIKADVRRERERVLKMMERREVSAAERDRLRLEELILSSDPDELPMPSEDASFLRKRALKRTGRLERSAIDERKRQRFREQFMDNGPALQGDEAEDTAHTLGRFTPTDESSIDTADELEDKPEDVQGHLRQRRLINEEEVTAD</sequence>
<feature type="compositionally biased region" description="Basic and acidic residues" evidence="7">
    <location>
        <begin position="226"/>
        <end position="236"/>
    </location>
</feature>
<accession>A0A261XZ03</accession>
<evidence type="ECO:0000256" key="4">
    <source>
        <dbReference type="ARBA" id="ARBA00023098"/>
    </source>
</evidence>
<gene>
    <name evidence="9" type="ORF">BZG36_03693</name>
</gene>
<dbReference type="InterPro" id="IPR050301">
    <property type="entry name" value="NTE"/>
</dbReference>
<comment type="caution">
    <text evidence="5">Lacks conserved residue(s) required for the propagation of feature annotation.</text>
</comment>
<evidence type="ECO:0000256" key="5">
    <source>
        <dbReference type="PROSITE-ProRule" id="PRU01161"/>
    </source>
</evidence>
<keyword evidence="6" id="KW-1133">Transmembrane helix</keyword>
<proteinExistence type="inferred from homology"/>
<dbReference type="Gene3D" id="3.40.1090.10">
    <property type="entry name" value="Cytosolic phospholipase A2 catalytic domain"/>
    <property type="match status" value="2"/>
</dbReference>
<dbReference type="GO" id="GO:0004806">
    <property type="term" value="F:triacylglycerol lipase activity"/>
    <property type="evidence" value="ECO:0007669"/>
    <property type="project" value="InterPro"/>
</dbReference>
<reference evidence="9 10" key="1">
    <citation type="journal article" date="2017" name="Mycologia">
        <title>Bifiguratus adelaidae, gen. et sp. nov., a new member of Mucoromycotina in endophytic and soil-dwelling habitats.</title>
        <authorList>
            <person name="Torres-Cruz T.J."/>
            <person name="Billingsley Tobias T.L."/>
            <person name="Almatruk M."/>
            <person name="Hesse C."/>
            <person name="Kuske C.R."/>
            <person name="Desiro A."/>
            <person name="Benucci G.M."/>
            <person name="Bonito G."/>
            <person name="Stajich J.E."/>
            <person name="Dunlap C."/>
            <person name="Arnold A.E."/>
            <person name="Porras-Alfaro A."/>
        </authorList>
    </citation>
    <scope>NUCLEOTIDE SEQUENCE [LARGE SCALE GENOMIC DNA]</scope>
    <source>
        <strain evidence="9 10">AZ0501</strain>
    </source>
</reference>
<keyword evidence="10" id="KW-1185">Reference proteome</keyword>
<keyword evidence="4 5" id="KW-0443">Lipid metabolism</keyword>
<organism evidence="9 10">
    <name type="scientific">Bifiguratus adelaidae</name>
    <dbReference type="NCBI Taxonomy" id="1938954"/>
    <lineage>
        <taxon>Eukaryota</taxon>
        <taxon>Fungi</taxon>
        <taxon>Fungi incertae sedis</taxon>
        <taxon>Mucoromycota</taxon>
        <taxon>Mucoromycotina</taxon>
        <taxon>Endogonomycetes</taxon>
        <taxon>Endogonales</taxon>
        <taxon>Endogonales incertae sedis</taxon>
        <taxon>Bifiguratus</taxon>
    </lineage>
</organism>
<dbReference type="EC" id="3.1.1.-" evidence="6"/>
<dbReference type="Proteomes" id="UP000242875">
    <property type="component" value="Unassembled WGS sequence"/>
</dbReference>
<name>A0A261XZ03_9FUNG</name>
<feature type="compositionally biased region" description="Basic residues" evidence="7">
    <location>
        <begin position="70"/>
        <end position="88"/>
    </location>
</feature>
<comment type="function">
    <text evidence="6">Lipid hydrolase.</text>
</comment>
<feature type="region of interest" description="Disordered" evidence="7">
    <location>
        <begin position="764"/>
        <end position="823"/>
    </location>
</feature>
<evidence type="ECO:0000313" key="10">
    <source>
        <dbReference type="Proteomes" id="UP000242875"/>
    </source>
</evidence>
<dbReference type="EMBL" id="MVBO01000077">
    <property type="protein sequence ID" value="OZJ03600.1"/>
    <property type="molecule type" value="Genomic_DNA"/>
</dbReference>
<dbReference type="SUPFAM" id="SSF52151">
    <property type="entry name" value="FabD/lysophospholipase-like"/>
    <property type="match status" value="1"/>
</dbReference>
<feature type="region of interest" description="Disordered" evidence="7">
    <location>
        <begin position="213"/>
        <end position="251"/>
    </location>
</feature>
<evidence type="ECO:0000256" key="7">
    <source>
        <dbReference type="SAM" id="MobiDB-lite"/>
    </source>
</evidence>
<comment type="subcellular location">
    <subcellularLocation>
        <location evidence="6">Membrane</location>
        <topology evidence="6">Single-pass membrane protein</topology>
    </subcellularLocation>
</comment>
<dbReference type="InterPro" id="IPR002641">
    <property type="entry name" value="PNPLA_dom"/>
</dbReference>
<dbReference type="GO" id="GO:0006641">
    <property type="term" value="P:triglyceride metabolic process"/>
    <property type="evidence" value="ECO:0007669"/>
    <property type="project" value="UniProtKB-ARBA"/>
</dbReference>
<dbReference type="PANTHER" id="PTHR14226">
    <property type="entry name" value="NEUROPATHY TARGET ESTERASE/SWISS CHEESE D.MELANOGASTER"/>
    <property type="match status" value="1"/>
</dbReference>
<evidence type="ECO:0000259" key="8">
    <source>
        <dbReference type="PROSITE" id="PS51635"/>
    </source>
</evidence>
<feature type="active site" description="Proton acceptor" evidence="5">
    <location>
        <position position="522"/>
    </location>
</feature>
<evidence type="ECO:0000256" key="6">
    <source>
        <dbReference type="RuleBase" id="RU362055"/>
    </source>
</evidence>
<dbReference type="Pfam" id="PF01734">
    <property type="entry name" value="Patatin"/>
    <property type="match status" value="1"/>
</dbReference>
<feature type="short sequence motif" description="GXGXXG" evidence="5">
    <location>
        <begin position="348"/>
        <end position="353"/>
    </location>
</feature>
<comment type="caution">
    <text evidence="9">The sequence shown here is derived from an EMBL/GenBank/DDBJ whole genome shotgun (WGS) entry which is preliminary data.</text>
</comment>
<dbReference type="CDD" id="cd07232">
    <property type="entry name" value="Pat_PLPL"/>
    <property type="match status" value="1"/>
</dbReference>
<dbReference type="PANTHER" id="PTHR14226:SF66">
    <property type="entry name" value="TRIACYLGLYCEROL LIPASE PTL2"/>
    <property type="match status" value="1"/>
</dbReference>
<feature type="region of interest" description="Disordered" evidence="7">
    <location>
        <begin position="1"/>
        <end position="20"/>
    </location>
</feature>
<dbReference type="AlphaFoldDB" id="A0A261XZ03"/>
<dbReference type="GO" id="GO:0016020">
    <property type="term" value="C:membrane"/>
    <property type="evidence" value="ECO:0007669"/>
    <property type="project" value="UniProtKB-SubCell"/>
</dbReference>
<dbReference type="InterPro" id="IPR021771">
    <property type="entry name" value="Triacylglycerol_lipase_N"/>
</dbReference>
<feature type="transmembrane region" description="Helical" evidence="6">
    <location>
        <begin position="103"/>
        <end position="123"/>
    </location>
</feature>
<feature type="domain" description="PNPLA" evidence="8">
    <location>
        <begin position="344"/>
        <end position="535"/>
    </location>
</feature>
<comment type="similarity">
    <text evidence="1 6">Belongs to the PLPL family.</text>
</comment>
<evidence type="ECO:0000256" key="2">
    <source>
        <dbReference type="ARBA" id="ARBA00022801"/>
    </source>
</evidence>
<feature type="compositionally biased region" description="Acidic residues" evidence="7">
    <location>
        <begin position="790"/>
        <end position="802"/>
    </location>
</feature>
<protein>
    <recommendedName>
        <fullName evidence="6">Patatin-like phospholipase domain-containing protein</fullName>
        <ecNumber evidence="6">3.1.1.-</ecNumber>
    </recommendedName>
</protein>
<feature type="active site" description="Nucleophile" evidence="5">
    <location>
        <position position="377"/>
    </location>
</feature>
<evidence type="ECO:0000256" key="3">
    <source>
        <dbReference type="ARBA" id="ARBA00022963"/>
    </source>
</evidence>
<dbReference type="GO" id="GO:0016042">
    <property type="term" value="P:lipid catabolic process"/>
    <property type="evidence" value="ECO:0007669"/>
    <property type="project" value="UniProtKB-UniRule"/>
</dbReference>
<dbReference type="PROSITE" id="PS51635">
    <property type="entry name" value="PNPLA"/>
    <property type="match status" value="1"/>
</dbReference>
<dbReference type="OrthoDB" id="15478at2759"/>
<dbReference type="Pfam" id="PF11815">
    <property type="entry name" value="DUF3336"/>
    <property type="match status" value="1"/>
</dbReference>
<keyword evidence="2 5" id="KW-0378">Hydrolase</keyword>
<keyword evidence="3 5" id="KW-0442">Lipid degradation</keyword>
<keyword evidence="6" id="KW-0472">Membrane</keyword>
<feature type="region of interest" description="Disordered" evidence="7">
    <location>
        <begin position="69"/>
        <end position="88"/>
    </location>
</feature>
<dbReference type="InterPro" id="IPR016035">
    <property type="entry name" value="Acyl_Trfase/lysoPLipase"/>
</dbReference>
<evidence type="ECO:0000256" key="1">
    <source>
        <dbReference type="ARBA" id="ARBA00006104"/>
    </source>
</evidence>
<feature type="compositionally biased region" description="Polar residues" evidence="7">
    <location>
        <begin position="213"/>
        <end position="225"/>
    </location>
</feature>
<feature type="short sequence motif" description="GXSXG" evidence="5">
    <location>
        <begin position="375"/>
        <end position="379"/>
    </location>
</feature>